<dbReference type="InterPro" id="IPR017907">
    <property type="entry name" value="Znf_RING_CS"/>
</dbReference>
<evidence type="ECO:0000313" key="8">
    <source>
        <dbReference type="Proteomes" id="UP000591535"/>
    </source>
</evidence>
<evidence type="ECO:0000259" key="6">
    <source>
        <dbReference type="PROSITE" id="PS50119"/>
    </source>
</evidence>
<dbReference type="PANTHER" id="PTHR25462">
    <property type="entry name" value="BONUS, ISOFORM C-RELATED"/>
    <property type="match status" value="1"/>
</dbReference>
<dbReference type="GO" id="GO:0008270">
    <property type="term" value="F:zinc ion binding"/>
    <property type="evidence" value="ECO:0007669"/>
    <property type="project" value="UniProtKB-KW"/>
</dbReference>
<dbReference type="Pfam" id="PF00643">
    <property type="entry name" value="zf-B_box"/>
    <property type="match status" value="1"/>
</dbReference>
<keyword evidence="3" id="KW-0862">Zinc</keyword>
<dbReference type="Gene3D" id="3.30.40.10">
    <property type="entry name" value="Zinc/RING finger domain, C3HC4 (zinc finger)"/>
    <property type="match status" value="1"/>
</dbReference>
<name>A0A7K8ZJ90_9PASS</name>
<evidence type="ECO:0000259" key="5">
    <source>
        <dbReference type="PROSITE" id="PS50089"/>
    </source>
</evidence>
<evidence type="ECO:0000256" key="1">
    <source>
        <dbReference type="ARBA" id="ARBA00022723"/>
    </source>
</evidence>
<dbReference type="Gene3D" id="3.30.160.60">
    <property type="entry name" value="Classic Zinc Finger"/>
    <property type="match status" value="1"/>
</dbReference>
<feature type="domain" description="RING-type" evidence="5">
    <location>
        <begin position="10"/>
        <end position="56"/>
    </location>
</feature>
<dbReference type="SUPFAM" id="SSF57850">
    <property type="entry name" value="RING/U-box"/>
    <property type="match status" value="1"/>
</dbReference>
<feature type="non-terminal residue" evidence="7">
    <location>
        <position position="403"/>
    </location>
</feature>
<dbReference type="PROSITE" id="PS00518">
    <property type="entry name" value="ZF_RING_1"/>
    <property type="match status" value="1"/>
</dbReference>
<dbReference type="PROSITE" id="PS50089">
    <property type="entry name" value="ZF_RING_2"/>
    <property type="match status" value="1"/>
</dbReference>
<gene>
    <name evidence="7" type="primary">Trim59</name>
    <name evidence="7" type="ORF">GRAVAR_R03777</name>
</gene>
<evidence type="ECO:0000256" key="2">
    <source>
        <dbReference type="ARBA" id="ARBA00022771"/>
    </source>
</evidence>
<evidence type="ECO:0000256" key="3">
    <source>
        <dbReference type="ARBA" id="ARBA00022833"/>
    </source>
</evidence>
<reference evidence="7 8" key="1">
    <citation type="submission" date="2019-09" db="EMBL/GenBank/DDBJ databases">
        <title>Bird 10,000 Genomes (B10K) Project - Family phase.</title>
        <authorList>
            <person name="Zhang G."/>
        </authorList>
    </citation>
    <scope>NUCLEOTIDE SEQUENCE [LARGE SCALE GENOMIC DNA]</scope>
    <source>
        <strain evidence="7">B10K-DU-001-02</strain>
        <tissue evidence="7">Muscle</tissue>
    </source>
</reference>
<organism evidence="7 8">
    <name type="scientific">Grallaria varia</name>
    <name type="common">variegated antpitta</name>
    <dbReference type="NCBI Taxonomy" id="117165"/>
    <lineage>
        <taxon>Eukaryota</taxon>
        <taxon>Metazoa</taxon>
        <taxon>Chordata</taxon>
        <taxon>Craniata</taxon>
        <taxon>Vertebrata</taxon>
        <taxon>Euteleostomi</taxon>
        <taxon>Archelosauria</taxon>
        <taxon>Archosauria</taxon>
        <taxon>Dinosauria</taxon>
        <taxon>Saurischia</taxon>
        <taxon>Theropoda</taxon>
        <taxon>Coelurosauria</taxon>
        <taxon>Aves</taxon>
        <taxon>Neognathae</taxon>
        <taxon>Neoaves</taxon>
        <taxon>Telluraves</taxon>
        <taxon>Australaves</taxon>
        <taxon>Passeriformes</taxon>
        <taxon>Formicariidae</taxon>
        <taxon>Grallaria</taxon>
    </lineage>
</organism>
<dbReference type="SUPFAM" id="SSF57845">
    <property type="entry name" value="B-box zinc-binding domain"/>
    <property type="match status" value="1"/>
</dbReference>
<accession>A0A7K8ZJ90</accession>
<dbReference type="InterPro" id="IPR001841">
    <property type="entry name" value="Znf_RING"/>
</dbReference>
<feature type="non-terminal residue" evidence="7">
    <location>
        <position position="1"/>
    </location>
</feature>
<dbReference type="Proteomes" id="UP000591535">
    <property type="component" value="Unassembled WGS sequence"/>
</dbReference>
<feature type="domain" description="B box-type" evidence="6">
    <location>
        <begin position="88"/>
        <end position="130"/>
    </location>
</feature>
<comment type="caution">
    <text evidence="7">The sequence shown here is derived from an EMBL/GenBank/DDBJ whole genome shotgun (WGS) entry which is preliminary data.</text>
</comment>
<dbReference type="InterPro" id="IPR000315">
    <property type="entry name" value="Znf_B-box"/>
</dbReference>
<dbReference type="PROSITE" id="PS50119">
    <property type="entry name" value="ZF_BBOX"/>
    <property type="match status" value="1"/>
</dbReference>
<proteinExistence type="predicted"/>
<dbReference type="GO" id="GO:0061630">
    <property type="term" value="F:ubiquitin protein ligase activity"/>
    <property type="evidence" value="ECO:0007669"/>
    <property type="project" value="TreeGrafter"/>
</dbReference>
<dbReference type="InterPro" id="IPR047153">
    <property type="entry name" value="TRIM45/56/19-like"/>
</dbReference>
<dbReference type="EMBL" id="VWZG01002187">
    <property type="protein sequence ID" value="NXG15027.1"/>
    <property type="molecule type" value="Genomic_DNA"/>
</dbReference>
<evidence type="ECO:0000256" key="4">
    <source>
        <dbReference type="PROSITE-ProRule" id="PRU00024"/>
    </source>
</evidence>
<dbReference type="SMART" id="SM00184">
    <property type="entry name" value="RING"/>
    <property type="match status" value="1"/>
</dbReference>
<dbReference type="PANTHER" id="PTHR25462:SF229">
    <property type="entry name" value="TRANSCRIPTION INTERMEDIARY FACTOR 1-BETA"/>
    <property type="match status" value="1"/>
</dbReference>
<dbReference type="GO" id="GO:0006513">
    <property type="term" value="P:protein monoubiquitination"/>
    <property type="evidence" value="ECO:0007669"/>
    <property type="project" value="TreeGrafter"/>
</dbReference>
<dbReference type="SMART" id="SM00336">
    <property type="entry name" value="BBOX"/>
    <property type="match status" value="1"/>
</dbReference>
<keyword evidence="2 4" id="KW-0863">Zinc-finger</keyword>
<evidence type="ECO:0000313" key="7">
    <source>
        <dbReference type="EMBL" id="NXG15027.1"/>
    </source>
</evidence>
<dbReference type="AlphaFoldDB" id="A0A7K8ZJ90"/>
<sequence length="403" mass="45719">MERLEEELTCAVCCSIYREPRVLPCSHTFCRACLQGVLRSSHGLSPRRRLRCPTCRAVVDVPAAGLDSLPVNFALKAVIEKWQQEEPRDVGTCREHPRQPLNIYCLLDRRLVCGQCLTVGQHQGHPIGDPLSAHSKAREAAGELQQQLPDAFWREVVLCYTKLLNQKAQCEELLRKEREVVLQYFNKLGTTLEGKKQALLGALDELNRHFLEEHQLLMKDVSKMKVEEIELKYLNASIWKEKSPLLCLEKLEELQQRVRALQQKELPDVRPLEISLKMEDLLKNVWSSTEIGQIHMLLPPKLKLVPKKKLCSKCPGKENRDSKEHLWAVKLPMVLLLVVGALGAAFCLHGALSARAIQAAPECLLEFLLCVYQHSCTHMQSAVQGLCHMFTSLMELCTGIIPF</sequence>
<keyword evidence="8" id="KW-1185">Reference proteome</keyword>
<dbReference type="InterPro" id="IPR018957">
    <property type="entry name" value="Znf_C3HC4_RING-type"/>
</dbReference>
<dbReference type="Pfam" id="PF00097">
    <property type="entry name" value="zf-C3HC4"/>
    <property type="match status" value="1"/>
</dbReference>
<protein>
    <submittedName>
        <fullName evidence="7">TRI59 protein</fullName>
    </submittedName>
</protein>
<dbReference type="InterPro" id="IPR013083">
    <property type="entry name" value="Znf_RING/FYVE/PHD"/>
</dbReference>
<keyword evidence="1" id="KW-0479">Metal-binding</keyword>